<keyword evidence="6" id="KW-0482">Metalloprotease</keyword>
<evidence type="ECO:0000259" key="8">
    <source>
        <dbReference type="Pfam" id="PF00675"/>
    </source>
</evidence>
<dbReference type="PANTHER" id="PTHR43690:SF34">
    <property type="entry name" value="ZINC PROTEASE PQQL-LIKE"/>
    <property type="match status" value="1"/>
</dbReference>
<evidence type="ECO:0000259" key="9">
    <source>
        <dbReference type="Pfam" id="PF05193"/>
    </source>
</evidence>
<feature type="domain" description="Peptidase M16 N-terminal" evidence="8">
    <location>
        <begin position="56"/>
        <end position="174"/>
    </location>
</feature>
<dbReference type="InterPro" id="IPR007863">
    <property type="entry name" value="Peptidase_M16_C"/>
</dbReference>
<dbReference type="GO" id="GO:0006508">
    <property type="term" value="P:proteolysis"/>
    <property type="evidence" value="ECO:0007669"/>
    <property type="project" value="UniProtKB-KW"/>
</dbReference>
<reference evidence="10" key="1">
    <citation type="submission" date="2024-03" db="EMBL/GenBank/DDBJ databases">
        <title>WGS assembly of Saponaria officinalis var. Norfolk2.</title>
        <authorList>
            <person name="Jenkins J."/>
            <person name="Shu S."/>
            <person name="Grimwood J."/>
            <person name="Barry K."/>
            <person name="Goodstein D."/>
            <person name="Schmutz J."/>
            <person name="Leebens-Mack J."/>
            <person name="Osbourn A."/>
        </authorList>
    </citation>
    <scope>NUCLEOTIDE SEQUENCE [LARGE SCALE GENOMIC DNA]</scope>
    <source>
        <strain evidence="10">JIC</strain>
    </source>
</reference>
<dbReference type="Pfam" id="PF00675">
    <property type="entry name" value="Peptidase_M16"/>
    <property type="match status" value="1"/>
</dbReference>
<dbReference type="AlphaFoldDB" id="A0AAW1JS84"/>
<sequence length="1002" mass="113210">MDALPKTTLELAKKHGFKSLKIIDINLDDEIDQTPYGAVFGKLNNGLTFYVRSNPKPQMRAALCLAVKVGSVFEEENERGIAHIVEHLAFSATKKYSNHDIVKFLESIGAEFGACGNAYTSFDETVYELFVPIDKPGLLSEAISILSEFSSEIRISPEDLEKERGAVLEEYRRGRNANGRLSETSFATTLQGSKYAERLPIGSENVIRTAPAEVAQGFFKKWYNLHNMAVIAVGDFPDTESIVELICEHFGQRSSPEPPVTEVPDIPFHKEARFSCLAEPEASGTTVEINWKMPNDPPKTIREYKDWLVGVIFHSALNRRFTKISRSKEPPYFGCAIGEVEFVRPVKAVQISVSCKEKGILEALKSVLTELARARLHEFSEHEIAIACANMMSVMESVYLDREKRQSTTWQYQYLQHFLRNEAFLDPEIEAKLYKSILPQISASDVSQYCQKLRMSESSVIVTTEPRATVTVGDLQNLVTEINSLEKEGKVDPWVEDLIPKEIIQVTPNPGEIVQQTDYQDIGVTELVLSNGLKVCYKCTDFKNDQVIFKGYSYGGYSELPESEYLSCLLSSSIAGEIGKFGYKPTVLEDMLAGKRASLSTELGAYTRSFIGDCSPSDFETALQLVYQLFVTEVQAEEEDIKRVVHMVEDLIRADERDPYTAFINRMTRIKYGNSYFYKPTLLTDIPKINPTKACEYFDLCFKDPSTFTIVIVGNIDPAMIHQPIMEYLGGIPKPSEPLLHFKLNDLKGLPSSPPANIVREVVKSPMVEAQCSVHISMNIKLCNETVMEELWFVQFLSQLLQTKLTQALRFEHGEIYSVSADSNFGYSKPSTTADMDGEVTIDFTCDPNVSAKLVDIALDEVLRLQEHGPSQEDVSAVLEIEQRGHENELQENIYWLFQILKSYRSRVYSGNLGSTFQALDEARSRVRQIISPLTAKWALQRILPYPCKQHYISVTLIPETNRFRLLKHQIKTQLKEKYSGKYAKTVDRVWKVFAMKPSVNS</sequence>
<evidence type="ECO:0000313" key="11">
    <source>
        <dbReference type="Proteomes" id="UP001443914"/>
    </source>
</evidence>
<keyword evidence="2" id="KW-0645">Protease</keyword>
<dbReference type="GO" id="GO:0004222">
    <property type="term" value="F:metalloendopeptidase activity"/>
    <property type="evidence" value="ECO:0007669"/>
    <property type="project" value="InterPro"/>
</dbReference>
<dbReference type="Gene3D" id="3.30.830.10">
    <property type="entry name" value="Metalloenzyme, LuxS/M16 peptidase-like"/>
    <property type="match status" value="4"/>
</dbReference>
<protein>
    <submittedName>
        <fullName evidence="10">Uncharacterized protein</fullName>
    </submittedName>
</protein>
<dbReference type="InterPro" id="IPR001431">
    <property type="entry name" value="Pept_M16_Zn_BS"/>
</dbReference>
<comment type="caution">
    <text evidence="10">The sequence shown here is derived from an EMBL/GenBank/DDBJ whole genome shotgun (WGS) entry which is preliminary data.</text>
</comment>
<name>A0AAW1JS84_SAPOF</name>
<feature type="domain" description="Peptidase M16 C-terminal" evidence="9">
    <location>
        <begin position="213"/>
        <end position="389"/>
    </location>
</feature>
<evidence type="ECO:0000256" key="7">
    <source>
        <dbReference type="RuleBase" id="RU004447"/>
    </source>
</evidence>
<proteinExistence type="inferred from homology"/>
<evidence type="ECO:0000256" key="4">
    <source>
        <dbReference type="ARBA" id="ARBA00022801"/>
    </source>
</evidence>
<organism evidence="10 11">
    <name type="scientific">Saponaria officinalis</name>
    <name type="common">Common soapwort</name>
    <name type="synonym">Lychnis saponaria</name>
    <dbReference type="NCBI Taxonomy" id="3572"/>
    <lineage>
        <taxon>Eukaryota</taxon>
        <taxon>Viridiplantae</taxon>
        <taxon>Streptophyta</taxon>
        <taxon>Embryophyta</taxon>
        <taxon>Tracheophyta</taxon>
        <taxon>Spermatophyta</taxon>
        <taxon>Magnoliopsida</taxon>
        <taxon>eudicotyledons</taxon>
        <taxon>Gunneridae</taxon>
        <taxon>Pentapetalae</taxon>
        <taxon>Caryophyllales</taxon>
        <taxon>Caryophyllaceae</taxon>
        <taxon>Caryophylleae</taxon>
        <taxon>Saponaria</taxon>
    </lineage>
</organism>
<dbReference type="PROSITE" id="PS00143">
    <property type="entry name" value="INSULINASE"/>
    <property type="match status" value="1"/>
</dbReference>
<keyword evidence="4" id="KW-0378">Hydrolase</keyword>
<dbReference type="InterPro" id="IPR011249">
    <property type="entry name" value="Metalloenz_LuxS/M16"/>
</dbReference>
<gene>
    <name evidence="10" type="ORF">RND81_07G088100</name>
</gene>
<keyword evidence="11" id="KW-1185">Reference proteome</keyword>
<dbReference type="PANTHER" id="PTHR43690">
    <property type="entry name" value="NARDILYSIN"/>
    <property type="match status" value="1"/>
</dbReference>
<keyword evidence="3" id="KW-0479">Metal-binding</keyword>
<dbReference type="InterPro" id="IPR011765">
    <property type="entry name" value="Pept_M16_N"/>
</dbReference>
<accession>A0AAW1JS84</accession>
<dbReference type="EMBL" id="JBDFQZ010000007">
    <property type="protein sequence ID" value="KAK9705868.1"/>
    <property type="molecule type" value="Genomic_DNA"/>
</dbReference>
<evidence type="ECO:0000256" key="5">
    <source>
        <dbReference type="ARBA" id="ARBA00022833"/>
    </source>
</evidence>
<evidence type="ECO:0000256" key="6">
    <source>
        <dbReference type="ARBA" id="ARBA00023049"/>
    </source>
</evidence>
<dbReference type="SUPFAM" id="SSF63411">
    <property type="entry name" value="LuxS/MPP-like metallohydrolase"/>
    <property type="match status" value="3"/>
</dbReference>
<comment type="similarity">
    <text evidence="1 7">Belongs to the peptidase M16 family.</text>
</comment>
<dbReference type="Pfam" id="PF05193">
    <property type="entry name" value="Peptidase_M16_C"/>
    <property type="match status" value="2"/>
</dbReference>
<dbReference type="GO" id="GO:0046872">
    <property type="term" value="F:metal ion binding"/>
    <property type="evidence" value="ECO:0007669"/>
    <property type="project" value="UniProtKB-KW"/>
</dbReference>
<evidence type="ECO:0000256" key="3">
    <source>
        <dbReference type="ARBA" id="ARBA00022723"/>
    </source>
</evidence>
<dbReference type="InterPro" id="IPR050626">
    <property type="entry name" value="Peptidase_M16"/>
</dbReference>
<evidence type="ECO:0000256" key="1">
    <source>
        <dbReference type="ARBA" id="ARBA00007261"/>
    </source>
</evidence>
<evidence type="ECO:0000313" key="10">
    <source>
        <dbReference type="EMBL" id="KAK9705868.1"/>
    </source>
</evidence>
<evidence type="ECO:0000256" key="2">
    <source>
        <dbReference type="ARBA" id="ARBA00022670"/>
    </source>
</evidence>
<feature type="domain" description="Peptidase M16 C-terminal" evidence="9">
    <location>
        <begin position="696"/>
        <end position="878"/>
    </location>
</feature>
<dbReference type="Proteomes" id="UP001443914">
    <property type="component" value="Unassembled WGS sequence"/>
</dbReference>
<keyword evidence="5" id="KW-0862">Zinc</keyword>